<dbReference type="AlphaFoldDB" id="A0ABD6CMY7"/>
<gene>
    <name evidence="6" type="ORF">ACFSBX_09490</name>
</gene>
<dbReference type="SUPFAM" id="SSF52518">
    <property type="entry name" value="Thiamin diphosphate-binding fold (THDP-binding)"/>
    <property type="match status" value="2"/>
</dbReference>
<name>A0ABD6CMY7_9EURY</name>
<dbReference type="SUPFAM" id="SSF52467">
    <property type="entry name" value="DHS-like NAD/FAD-binding domain"/>
    <property type="match status" value="1"/>
</dbReference>
<dbReference type="Gene3D" id="3.40.50.1220">
    <property type="entry name" value="TPP-binding domain"/>
    <property type="match status" value="1"/>
</dbReference>
<evidence type="ECO:0000256" key="2">
    <source>
        <dbReference type="ARBA" id="ARBA00023052"/>
    </source>
</evidence>
<dbReference type="CDD" id="cd07035">
    <property type="entry name" value="TPP_PYR_POX_like"/>
    <property type="match status" value="1"/>
</dbReference>
<dbReference type="InterPro" id="IPR029035">
    <property type="entry name" value="DHS-like_NAD/FAD-binding_dom"/>
</dbReference>
<comment type="similarity">
    <text evidence="1">Belongs to the TPP enzyme family.</text>
</comment>
<sequence>MDDHGAESTGESESTAADVILRSLREYGVEYVFGNFGTDHTPLLEAAARRREANPDAIPEFVTCPHESGALSAADGYAAVTGRPQAVFVHVDVGTQNLGAMVHNAHRGDAPVFIFAGLAPITHGEEPGARSSGIQYIQDVYDQEAIVEQYCRWTGEYRPPADPDEFVARGLELASTPRRGPSYLTATREALETPVDSTPGSHSLTDAGPVGADAATVDRLASMVREADAPLVVTSKLGANRPEESLDRLRRFAEIAGAGVVEQRPTALNFPRTHDLHVGFDSRAAMAKADLVVLADADVPWEPPSERPVDDNVSIVHLDVDPAKPQYPLWDFETDLAVRADPGTTLAAVADRLESGAGGREPGSDGDEWAPWRDEHDRRLTERSESLAEQYSGGILSPAVLTDAIDDLVDESTVVLNETTTNKRTVLEHLDLERPGSYRSPYGSGLGWAPGAATGVKLAAPDHTVISLVGDGSYVFGNPTASTWTAAAHDAPSLTVVYNNSRWNAVRTSTLDQHSDGSAAAAGVPESRFEPTLDLSHAAHVVDAQTAVVDSIDSLEPALREGLDAVERGDPAVLDVRVEQE</sequence>
<dbReference type="InterPro" id="IPR011766">
    <property type="entry name" value="TPP_enzyme_TPP-bd"/>
</dbReference>
<comment type="caution">
    <text evidence="6">The sequence shown here is derived from an EMBL/GenBank/DDBJ whole genome shotgun (WGS) entry which is preliminary data.</text>
</comment>
<dbReference type="PANTHER" id="PTHR18968:SF164">
    <property type="entry name" value="PYRUVATE DECARBOXYLASE"/>
    <property type="match status" value="1"/>
</dbReference>
<dbReference type="EMBL" id="JBHUDK010000007">
    <property type="protein sequence ID" value="MFD1599187.1"/>
    <property type="molecule type" value="Genomic_DNA"/>
</dbReference>
<feature type="region of interest" description="Disordered" evidence="3">
    <location>
        <begin position="353"/>
        <end position="373"/>
    </location>
</feature>
<protein>
    <submittedName>
        <fullName evidence="6">Thiamine pyrophosphate-requiring protein</fullName>
    </submittedName>
</protein>
<evidence type="ECO:0000256" key="1">
    <source>
        <dbReference type="ARBA" id="ARBA00007812"/>
    </source>
</evidence>
<accession>A0ABD6CMY7</accession>
<dbReference type="Proteomes" id="UP001597085">
    <property type="component" value="Unassembled WGS sequence"/>
</dbReference>
<evidence type="ECO:0000313" key="6">
    <source>
        <dbReference type="EMBL" id="MFD1599187.1"/>
    </source>
</evidence>
<feature type="domain" description="Thiamine pyrophosphate enzyme N-terminal TPP-binding" evidence="5">
    <location>
        <begin position="15"/>
        <end position="134"/>
    </location>
</feature>
<evidence type="ECO:0000256" key="3">
    <source>
        <dbReference type="SAM" id="MobiDB-lite"/>
    </source>
</evidence>
<dbReference type="GO" id="GO:0044272">
    <property type="term" value="P:sulfur compound biosynthetic process"/>
    <property type="evidence" value="ECO:0007669"/>
    <property type="project" value="UniProtKB-ARBA"/>
</dbReference>
<feature type="domain" description="Thiamine pyrophosphate enzyme TPP-binding" evidence="4">
    <location>
        <begin position="422"/>
        <end position="576"/>
    </location>
</feature>
<dbReference type="NCBIfam" id="NF006203">
    <property type="entry name" value="PRK08327.1"/>
    <property type="match status" value="1"/>
</dbReference>
<dbReference type="InterPro" id="IPR029061">
    <property type="entry name" value="THDP-binding"/>
</dbReference>
<evidence type="ECO:0000259" key="4">
    <source>
        <dbReference type="Pfam" id="PF02775"/>
    </source>
</evidence>
<evidence type="ECO:0000259" key="5">
    <source>
        <dbReference type="Pfam" id="PF02776"/>
    </source>
</evidence>
<dbReference type="InterPro" id="IPR012001">
    <property type="entry name" value="Thiamin_PyroP_enz_TPP-bd_dom"/>
</dbReference>
<dbReference type="InterPro" id="IPR045229">
    <property type="entry name" value="TPP_enz"/>
</dbReference>
<dbReference type="PANTHER" id="PTHR18968">
    <property type="entry name" value="THIAMINE PYROPHOSPHATE ENZYMES"/>
    <property type="match status" value="1"/>
</dbReference>
<dbReference type="Pfam" id="PF02776">
    <property type="entry name" value="TPP_enzyme_N"/>
    <property type="match status" value="1"/>
</dbReference>
<dbReference type="CDD" id="cd02002">
    <property type="entry name" value="TPP_BFDC"/>
    <property type="match status" value="1"/>
</dbReference>
<reference evidence="6 7" key="1">
    <citation type="journal article" date="2019" name="Int. J. Syst. Evol. Microbiol.">
        <title>The Global Catalogue of Microorganisms (GCM) 10K type strain sequencing project: providing services to taxonomists for standard genome sequencing and annotation.</title>
        <authorList>
            <consortium name="The Broad Institute Genomics Platform"/>
            <consortium name="The Broad Institute Genome Sequencing Center for Infectious Disease"/>
            <person name="Wu L."/>
            <person name="Ma J."/>
        </authorList>
    </citation>
    <scope>NUCLEOTIDE SEQUENCE [LARGE SCALE GENOMIC DNA]</scope>
    <source>
        <strain evidence="6 7">CGMCC 1.12121</strain>
    </source>
</reference>
<dbReference type="GO" id="GO:0006082">
    <property type="term" value="P:organic acid metabolic process"/>
    <property type="evidence" value="ECO:0007669"/>
    <property type="project" value="UniProtKB-ARBA"/>
</dbReference>
<evidence type="ECO:0000313" key="7">
    <source>
        <dbReference type="Proteomes" id="UP001597085"/>
    </source>
</evidence>
<dbReference type="RefSeq" id="WP_256421962.1">
    <property type="nucleotide sequence ID" value="NZ_JANHDI010000010.1"/>
</dbReference>
<dbReference type="Pfam" id="PF02775">
    <property type="entry name" value="TPP_enzyme_C"/>
    <property type="match status" value="1"/>
</dbReference>
<organism evidence="6 7">
    <name type="scientific">Halobellus rarus</name>
    <dbReference type="NCBI Taxonomy" id="1126237"/>
    <lineage>
        <taxon>Archaea</taxon>
        <taxon>Methanobacteriati</taxon>
        <taxon>Methanobacteriota</taxon>
        <taxon>Stenosarchaea group</taxon>
        <taxon>Halobacteria</taxon>
        <taxon>Halobacteriales</taxon>
        <taxon>Haloferacaceae</taxon>
        <taxon>Halobellus</taxon>
    </lineage>
</organism>
<keyword evidence="7" id="KW-1185">Reference proteome</keyword>
<dbReference type="Gene3D" id="3.40.50.970">
    <property type="match status" value="2"/>
</dbReference>
<keyword evidence="2" id="KW-0786">Thiamine pyrophosphate</keyword>
<proteinExistence type="inferred from homology"/>